<accession>A0ABN9PGL9</accession>
<keyword evidence="3" id="KW-1185">Reference proteome</keyword>
<feature type="compositionally biased region" description="Gly residues" evidence="1">
    <location>
        <begin position="97"/>
        <end position="109"/>
    </location>
</feature>
<feature type="region of interest" description="Disordered" evidence="1">
    <location>
        <begin position="53"/>
        <end position="109"/>
    </location>
</feature>
<organism evidence="2 3">
    <name type="scientific">Prorocentrum cordatum</name>
    <dbReference type="NCBI Taxonomy" id="2364126"/>
    <lineage>
        <taxon>Eukaryota</taxon>
        <taxon>Sar</taxon>
        <taxon>Alveolata</taxon>
        <taxon>Dinophyceae</taxon>
        <taxon>Prorocentrales</taxon>
        <taxon>Prorocentraceae</taxon>
        <taxon>Prorocentrum</taxon>
    </lineage>
</organism>
<evidence type="ECO:0000256" key="1">
    <source>
        <dbReference type="SAM" id="MobiDB-lite"/>
    </source>
</evidence>
<proteinExistence type="predicted"/>
<feature type="compositionally biased region" description="Low complexity" evidence="1">
    <location>
        <begin position="77"/>
        <end position="90"/>
    </location>
</feature>
<evidence type="ECO:0000313" key="3">
    <source>
        <dbReference type="Proteomes" id="UP001189429"/>
    </source>
</evidence>
<reference evidence="2" key="1">
    <citation type="submission" date="2023-10" db="EMBL/GenBank/DDBJ databases">
        <authorList>
            <person name="Chen Y."/>
            <person name="Shah S."/>
            <person name="Dougan E. K."/>
            <person name="Thang M."/>
            <person name="Chan C."/>
        </authorList>
    </citation>
    <scope>NUCLEOTIDE SEQUENCE [LARGE SCALE GENOMIC DNA]</scope>
</reference>
<comment type="caution">
    <text evidence="2">The sequence shown here is derived from an EMBL/GenBank/DDBJ whole genome shotgun (WGS) entry which is preliminary data.</text>
</comment>
<protein>
    <submittedName>
        <fullName evidence="2">Uncharacterized protein</fullName>
    </submittedName>
</protein>
<dbReference type="Proteomes" id="UP001189429">
    <property type="component" value="Unassembled WGS sequence"/>
</dbReference>
<sequence>MAGARGARGAMAGVDGAALVAASVRAVVEAKAPRRTVAAVALAALSVALRAAEPRLEPPAGAGGAEAGREVRGRDSGAAAEAKGGTAQASPPAPAGGASGSACGGWGCR</sequence>
<name>A0ABN9PGL9_9DINO</name>
<dbReference type="EMBL" id="CAUYUJ010000457">
    <property type="protein sequence ID" value="CAK0790662.1"/>
    <property type="molecule type" value="Genomic_DNA"/>
</dbReference>
<evidence type="ECO:0000313" key="2">
    <source>
        <dbReference type="EMBL" id="CAK0790662.1"/>
    </source>
</evidence>
<gene>
    <name evidence="2" type="ORF">PCOR1329_LOCUS1881</name>
</gene>